<dbReference type="InterPro" id="IPR016181">
    <property type="entry name" value="Acyl_CoA_acyltransferase"/>
</dbReference>
<dbReference type="PANTHER" id="PTHR43792:SF9">
    <property type="entry name" value="RIBOSOMAL-PROTEIN-ALANINE ACETYLTRANSFERASE"/>
    <property type="match status" value="1"/>
</dbReference>
<proteinExistence type="predicted"/>
<dbReference type="GO" id="GO:0005737">
    <property type="term" value="C:cytoplasm"/>
    <property type="evidence" value="ECO:0007669"/>
    <property type="project" value="TreeGrafter"/>
</dbReference>
<dbReference type="RefSeq" id="WP_073086184.1">
    <property type="nucleotide sequence ID" value="NZ_FQWS01000002.1"/>
</dbReference>
<gene>
    <name evidence="2" type="ORF">SAMN05444148_2095</name>
</gene>
<dbReference type="OrthoDB" id="9811523at2"/>
<sequence length="177" mass="19961">MTTSFPILESQRLKLRQFHDSDLENVFKGLSHPDIIKYYGVSYGSIEATKEQLTWFSGLEKNGTGIWWAVCSKIDGSFLGAGGLNDLSIENKKAEIGFWLLPNSWGKGYMTEAMPLILNHAFNTVGLHRIEGFVETENKNCKKALAKLDFNLEGTMQDCEIKNGKFISLDIYSKLKK</sequence>
<dbReference type="InterPro" id="IPR000182">
    <property type="entry name" value="GNAT_dom"/>
</dbReference>
<dbReference type="GO" id="GO:0008999">
    <property type="term" value="F:protein-N-terminal-alanine acetyltransferase activity"/>
    <property type="evidence" value="ECO:0007669"/>
    <property type="project" value="TreeGrafter"/>
</dbReference>
<feature type="domain" description="N-acetyltransferase" evidence="1">
    <location>
        <begin position="12"/>
        <end position="150"/>
    </location>
</feature>
<dbReference type="Proteomes" id="UP000184522">
    <property type="component" value="Unassembled WGS sequence"/>
</dbReference>
<dbReference type="AlphaFoldDB" id="A0A1M5T993"/>
<accession>A0A1M5T993</accession>
<dbReference type="PANTHER" id="PTHR43792">
    <property type="entry name" value="GNAT FAMILY, PUTATIVE (AFU_ORTHOLOGUE AFUA_3G00765)-RELATED-RELATED"/>
    <property type="match status" value="1"/>
</dbReference>
<name>A0A1M5T993_9FLAO</name>
<evidence type="ECO:0000313" key="2">
    <source>
        <dbReference type="EMBL" id="SHH47345.1"/>
    </source>
</evidence>
<evidence type="ECO:0000313" key="3">
    <source>
        <dbReference type="Proteomes" id="UP000184522"/>
    </source>
</evidence>
<reference evidence="3" key="1">
    <citation type="submission" date="2016-11" db="EMBL/GenBank/DDBJ databases">
        <authorList>
            <person name="Varghese N."/>
            <person name="Submissions S."/>
        </authorList>
    </citation>
    <scope>NUCLEOTIDE SEQUENCE [LARGE SCALE GENOMIC DNA]</scope>
    <source>
        <strain evidence="3">DSM 25330</strain>
    </source>
</reference>
<dbReference type="Gene3D" id="3.40.630.30">
    <property type="match status" value="1"/>
</dbReference>
<keyword evidence="2" id="KW-0808">Transferase</keyword>
<dbReference type="SUPFAM" id="SSF55729">
    <property type="entry name" value="Acyl-CoA N-acyltransferases (Nat)"/>
    <property type="match status" value="1"/>
</dbReference>
<dbReference type="STRING" id="1089305.SAMN05444148_2095"/>
<protein>
    <submittedName>
        <fullName evidence="2">Ribosomal-protein-alanine N-acetyltransferase</fullName>
    </submittedName>
</protein>
<dbReference type="InterPro" id="IPR051531">
    <property type="entry name" value="N-acetyltransferase"/>
</dbReference>
<keyword evidence="3" id="KW-1185">Reference proteome</keyword>
<dbReference type="EMBL" id="FQWS01000002">
    <property type="protein sequence ID" value="SHH47345.1"/>
    <property type="molecule type" value="Genomic_DNA"/>
</dbReference>
<dbReference type="Pfam" id="PF13302">
    <property type="entry name" value="Acetyltransf_3"/>
    <property type="match status" value="1"/>
</dbReference>
<evidence type="ECO:0000259" key="1">
    <source>
        <dbReference type="Pfam" id="PF13302"/>
    </source>
</evidence>
<organism evidence="2 3">
    <name type="scientific">Winogradskyella jejuensis</name>
    <dbReference type="NCBI Taxonomy" id="1089305"/>
    <lineage>
        <taxon>Bacteria</taxon>
        <taxon>Pseudomonadati</taxon>
        <taxon>Bacteroidota</taxon>
        <taxon>Flavobacteriia</taxon>
        <taxon>Flavobacteriales</taxon>
        <taxon>Flavobacteriaceae</taxon>
        <taxon>Winogradskyella</taxon>
    </lineage>
</organism>